<keyword evidence="2" id="KW-1133">Transmembrane helix</keyword>
<evidence type="ECO:0000313" key="3">
    <source>
        <dbReference type="EMBL" id="CEP18342.1"/>
    </source>
</evidence>
<feature type="region of interest" description="Disordered" evidence="1">
    <location>
        <begin position="97"/>
        <end position="155"/>
    </location>
</feature>
<keyword evidence="4" id="KW-1185">Reference proteome</keyword>
<evidence type="ECO:0000256" key="2">
    <source>
        <dbReference type="SAM" id="Phobius"/>
    </source>
</evidence>
<protein>
    <submittedName>
        <fullName evidence="3">Uncharacterized protein</fullName>
    </submittedName>
</protein>
<dbReference type="EMBL" id="LN733809">
    <property type="protein sequence ID" value="CEP18342.1"/>
    <property type="molecule type" value="Genomic_DNA"/>
</dbReference>
<keyword evidence="2" id="KW-0472">Membrane</keyword>
<evidence type="ECO:0000313" key="4">
    <source>
        <dbReference type="Proteomes" id="UP000054107"/>
    </source>
</evidence>
<feature type="compositionally biased region" description="Basic and acidic residues" evidence="1">
    <location>
        <begin position="97"/>
        <end position="115"/>
    </location>
</feature>
<name>A0A0B7NLP4_9FUNG</name>
<organism evidence="3 4">
    <name type="scientific">Parasitella parasitica</name>
    <dbReference type="NCBI Taxonomy" id="35722"/>
    <lineage>
        <taxon>Eukaryota</taxon>
        <taxon>Fungi</taxon>
        <taxon>Fungi incertae sedis</taxon>
        <taxon>Mucoromycota</taxon>
        <taxon>Mucoromycotina</taxon>
        <taxon>Mucoromycetes</taxon>
        <taxon>Mucorales</taxon>
        <taxon>Mucorineae</taxon>
        <taxon>Mucoraceae</taxon>
        <taxon>Parasitella</taxon>
    </lineage>
</organism>
<sequence length="266" mass="28743">MEPSSVYDDRRKSSCATIVPPSHSKYNARKASLIPLQINTSGPKSLFYDTGSMTDISPTAVAFNNEEQVQNIQETEGTWVQKLKLKLKLKKSTNNTEKDVDFNNAHSREKQHEHNSQSNRVVRHSYSDPRLSPGSTAVGDDDEEQQGYFSRASRKKAKQTPRGWVAAVLMIVFGALIAVTFVLVGLGKALGGSGNAASIQTNSTITPSSKTLPSSSIAIATSQRSGPLTAIKSLSSNPQGIILIVTKAMTLVHRVTNPTPYVSSSL</sequence>
<dbReference type="Proteomes" id="UP000054107">
    <property type="component" value="Unassembled WGS sequence"/>
</dbReference>
<dbReference type="AlphaFoldDB" id="A0A0B7NLP4"/>
<proteinExistence type="predicted"/>
<accession>A0A0B7NLP4</accession>
<gene>
    <name evidence="3" type="primary">PARPA_12646.1 scaffold 45263</name>
</gene>
<feature type="region of interest" description="Disordered" evidence="1">
    <location>
        <begin position="1"/>
        <end position="22"/>
    </location>
</feature>
<reference evidence="3 4" key="1">
    <citation type="submission" date="2014-09" db="EMBL/GenBank/DDBJ databases">
        <authorList>
            <person name="Ellenberger Sabrina"/>
        </authorList>
    </citation>
    <scope>NUCLEOTIDE SEQUENCE [LARGE SCALE GENOMIC DNA]</scope>
    <source>
        <strain evidence="3 4">CBS 412.66</strain>
    </source>
</reference>
<evidence type="ECO:0000256" key="1">
    <source>
        <dbReference type="SAM" id="MobiDB-lite"/>
    </source>
</evidence>
<dbReference type="OrthoDB" id="2287984at2759"/>
<keyword evidence="2" id="KW-0812">Transmembrane</keyword>
<feature type="transmembrane region" description="Helical" evidence="2">
    <location>
        <begin position="164"/>
        <end position="186"/>
    </location>
</feature>